<evidence type="ECO:0000313" key="3">
    <source>
        <dbReference type="Proteomes" id="UP000000483"/>
    </source>
</evidence>
<dbReference type="AlphaFoldDB" id="F2NGP7"/>
<dbReference type="OrthoDB" id="9810885at2"/>
<keyword evidence="3" id="KW-1185">Reference proteome</keyword>
<protein>
    <submittedName>
        <fullName evidence="2">Transcriptional regulator, AbrB family</fullName>
    </submittedName>
</protein>
<dbReference type="InterPro" id="IPR037914">
    <property type="entry name" value="SpoVT-AbrB_sf"/>
</dbReference>
<dbReference type="KEGG" id="dao:Desac_0055"/>
<dbReference type="Pfam" id="PF04014">
    <property type="entry name" value="MazE_antitoxin"/>
    <property type="match status" value="1"/>
</dbReference>
<dbReference type="EMBL" id="CP002629">
    <property type="protein sequence ID" value="AEB07954.1"/>
    <property type="molecule type" value="Genomic_DNA"/>
</dbReference>
<evidence type="ECO:0000313" key="2">
    <source>
        <dbReference type="EMBL" id="AEB07954.1"/>
    </source>
</evidence>
<dbReference type="HOGENOM" id="CLU_158484_9_3_7"/>
<organism evidence="2 3">
    <name type="scientific">Desulfobacca acetoxidans (strain ATCC 700848 / DSM 11109 / ASRB2)</name>
    <dbReference type="NCBI Taxonomy" id="880072"/>
    <lineage>
        <taxon>Bacteria</taxon>
        <taxon>Pseudomonadati</taxon>
        <taxon>Thermodesulfobacteriota</taxon>
        <taxon>Desulfobaccia</taxon>
        <taxon>Desulfobaccales</taxon>
        <taxon>Desulfobaccaceae</taxon>
        <taxon>Desulfobacca</taxon>
    </lineage>
</organism>
<evidence type="ECO:0000259" key="1">
    <source>
        <dbReference type="SMART" id="SM00966"/>
    </source>
</evidence>
<reference evidence="3" key="2">
    <citation type="submission" date="2011-03" db="EMBL/GenBank/DDBJ databases">
        <title>The complete genome of Desulfobacca acetoxidans DSM 11109.</title>
        <authorList>
            <consortium name="US DOE Joint Genome Institute (JGI-PGF)"/>
            <person name="Lucas S."/>
            <person name="Copeland A."/>
            <person name="Lapidus A."/>
            <person name="Bruce D."/>
            <person name="Goodwin L."/>
            <person name="Pitluck S."/>
            <person name="Peters L."/>
            <person name="Kyrpides N."/>
            <person name="Mavromatis K."/>
            <person name="Ivanova N."/>
            <person name="Ovchinnikova G."/>
            <person name="Teshima H."/>
            <person name="Detter J.C."/>
            <person name="Han C."/>
            <person name="Land M."/>
            <person name="Hauser L."/>
            <person name="Markowitz V."/>
            <person name="Cheng J.-F."/>
            <person name="Hugenholtz P."/>
            <person name="Woyke T."/>
            <person name="Wu D."/>
            <person name="Spring S."/>
            <person name="Schueler E."/>
            <person name="Brambilla E."/>
            <person name="Klenk H.-P."/>
            <person name="Eisen J.A."/>
        </authorList>
    </citation>
    <scope>NUCLEOTIDE SEQUENCE [LARGE SCALE GENOMIC DNA]</scope>
    <source>
        <strain evidence="3">ATCC 700848 / DSM 11109 / ASRB2</strain>
    </source>
</reference>
<feature type="domain" description="SpoVT-AbrB" evidence="1">
    <location>
        <begin position="4"/>
        <end position="49"/>
    </location>
</feature>
<accession>F2NGP7</accession>
<reference evidence="2 3" key="1">
    <citation type="journal article" date="2011" name="Stand. Genomic Sci.">
        <title>Complete genome sequence of the acetate-degrading sulfate reducer Desulfobacca acetoxidans type strain (ASRB2).</title>
        <authorList>
            <person name="Goker M."/>
            <person name="Teshima H."/>
            <person name="Lapidus A."/>
            <person name="Nolan M."/>
            <person name="Lucas S."/>
            <person name="Hammon N."/>
            <person name="Deshpande S."/>
            <person name="Cheng J.F."/>
            <person name="Tapia R."/>
            <person name="Han C."/>
            <person name="Goodwin L."/>
            <person name="Pitluck S."/>
            <person name="Huntemann M."/>
            <person name="Liolios K."/>
            <person name="Ivanova N."/>
            <person name="Pagani I."/>
            <person name="Mavromatis K."/>
            <person name="Ovchinikova G."/>
            <person name="Pati A."/>
            <person name="Chen A."/>
            <person name="Palaniappan K."/>
            <person name="Land M."/>
            <person name="Hauser L."/>
            <person name="Brambilla E.M."/>
            <person name="Rohde M."/>
            <person name="Spring S."/>
            <person name="Detter J.C."/>
            <person name="Woyke T."/>
            <person name="Bristow J."/>
            <person name="Eisen J.A."/>
            <person name="Markowitz V."/>
            <person name="Hugenholtz P."/>
            <person name="Kyrpides N.C."/>
            <person name="Klenk H.P."/>
        </authorList>
    </citation>
    <scope>NUCLEOTIDE SEQUENCE [LARGE SCALE GENOMIC DNA]</scope>
    <source>
        <strain evidence="3">ATCC 700848 / DSM 11109 / ASRB2</strain>
    </source>
</reference>
<proteinExistence type="predicted"/>
<dbReference type="Gene3D" id="2.10.260.10">
    <property type="match status" value="1"/>
</dbReference>
<dbReference type="RefSeq" id="WP_013705069.1">
    <property type="nucleotide sequence ID" value="NC_015388.1"/>
</dbReference>
<dbReference type="NCBIfam" id="TIGR01439">
    <property type="entry name" value="lp_hng_hel_AbrB"/>
    <property type="match status" value="1"/>
</dbReference>
<gene>
    <name evidence="2" type="ordered locus">Desac_0055</name>
</gene>
<sequence>MPLIKIIRGGQVTFPKVFRDKFGLKEGDLMEYEIREDGIFFKPKEVIDRGGALQAFSEAIAKMQAKAGNKFKSLSEEELYDLIEKAVQSIEKPKTKKR</sequence>
<dbReference type="Proteomes" id="UP000000483">
    <property type="component" value="Chromosome"/>
</dbReference>
<dbReference type="STRING" id="880072.Desac_0055"/>
<dbReference type="GO" id="GO:0003677">
    <property type="term" value="F:DNA binding"/>
    <property type="evidence" value="ECO:0007669"/>
    <property type="project" value="InterPro"/>
</dbReference>
<name>F2NGP7_DESAR</name>
<dbReference type="eggNOG" id="COG2002">
    <property type="taxonomic scope" value="Bacteria"/>
</dbReference>
<dbReference type="InterPro" id="IPR007159">
    <property type="entry name" value="SpoVT-AbrB_dom"/>
</dbReference>
<dbReference type="SMART" id="SM00966">
    <property type="entry name" value="SpoVT_AbrB"/>
    <property type="match status" value="1"/>
</dbReference>
<dbReference type="SUPFAM" id="SSF89447">
    <property type="entry name" value="AbrB/MazE/MraZ-like"/>
    <property type="match status" value="1"/>
</dbReference>